<feature type="chain" id="PRO_5001634609" description="pectin lyase" evidence="7">
    <location>
        <begin position="21"/>
        <end position="394"/>
    </location>
</feature>
<keyword evidence="3" id="KW-0456">Lyase</keyword>
<dbReference type="PANTHER" id="PTHR31683">
    <property type="entry name" value="PECTATE LYASE 18-RELATED"/>
    <property type="match status" value="1"/>
</dbReference>
<evidence type="ECO:0000256" key="6">
    <source>
        <dbReference type="ARBA" id="ARBA00039082"/>
    </source>
</evidence>
<dbReference type="InterPro" id="IPR011050">
    <property type="entry name" value="Pectin_lyase_fold/virulence"/>
</dbReference>
<comment type="function">
    <text evidence="5">Pectinolytic enzymes consist of four classes of enzymes: pectin lyase, polygalacturonase, pectin methylesterase and rhamnogalacturonase. Among pectinolytic enzymes, pectin lyase is the most important in depolymerization of pectin, since it cleaves internal glycosidic bonds of highly methylated pectins.</text>
</comment>
<evidence type="ECO:0000256" key="5">
    <source>
        <dbReference type="ARBA" id="ARBA00037631"/>
    </source>
</evidence>
<gene>
    <name evidence="9" type="ORF">SPRG_04286</name>
</gene>
<dbReference type="InterPro" id="IPR002022">
    <property type="entry name" value="Pec_lyase"/>
</dbReference>
<keyword evidence="1" id="KW-1015">Disulfide bond</keyword>
<dbReference type="PANTHER" id="PTHR31683:SF67">
    <property type="entry name" value="PECTIN LYASE F-RELATED"/>
    <property type="match status" value="1"/>
</dbReference>
<evidence type="ECO:0000256" key="1">
    <source>
        <dbReference type="ARBA" id="ARBA00023157"/>
    </source>
</evidence>
<dbReference type="GeneID" id="24126745"/>
<dbReference type="OrthoDB" id="1637350at2759"/>
<dbReference type="EC" id="4.2.2.10" evidence="6"/>
<dbReference type="VEuPathDB" id="FungiDB:SPRG_04286"/>
<feature type="domain" description="Pectate lyase" evidence="8">
    <location>
        <begin position="78"/>
        <end position="316"/>
    </location>
</feature>
<dbReference type="GO" id="GO:0047490">
    <property type="term" value="F:pectin lyase activity"/>
    <property type="evidence" value="ECO:0007669"/>
    <property type="project" value="UniProtKB-EC"/>
</dbReference>
<name>A0A067CKU4_SAPPC</name>
<keyword evidence="7" id="KW-0732">Signal</keyword>
<dbReference type="InterPro" id="IPR012334">
    <property type="entry name" value="Pectin_lyas_fold"/>
</dbReference>
<dbReference type="Proteomes" id="UP000030745">
    <property type="component" value="Unassembled WGS sequence"/>
</dbReference>
<reference evidence="9 10" key="1">
    <citation type="journal article" date="2013" name="PLoS Genet.">
        <title>Distinctive expansion of potential virulence genes in the genome of the oomycete fish pathogen Saprolegnia parasitica.</title>
        <authorList>
            <person name="Jiang R.H."/>
            <person name="de Bruijn I."/>
            <person name="Haas B.J."/>
            <person name="Belmonte R."/>
            <person name="Lobach L."/>
            <person name="Christie J."/>
            <person name="van den Ackerveken G."/>
            <person name="Bottin A."/>
            <person name="Bulone V."/>
            <person name="Diaz-Moreno S.M."/>
            <person name="Dumas B."/>
            <person name="Fan L."/>
            <person name="Gaulin E."/>
            <person name="Govers F."/>
            <person name="Grenville-Briggs L.J."/>
            <person name="Horner N.R."/>
            <person name="Levin J.Z."/>
            <person name="Mammella M."/>
            <person name="Meijer H.J."/>
            <person name="Morris P."/>
            <person name="Nusbaum C."/>
            <person name="Oome S."/>
            <person name="Phillips A.J."/>
            <person name="van Rooyen D."/>
            <person name="Rzeszutek E."/>
            <person name="Saraiva M."/>
            <person name="Secombes C.J."/>
            <person name="Seidl M.F."/>
            <person name="Snel B."/>
            <person name="Stassen J.H."/>
            <person name="Sykes S."/>
            <person name="Tripathy S."/>
            <person name="van den Berg H."/>
            <person name="Vega-Arreguin J.C."/>
            <person name="Wawra S."/>
            <person name="Young S.K."/>
            <person name="Zeng Q."/>
            <person name="Dieguez-Uribeondo J."/>
            <person name="Russ C."/>
            <person name="Tyler B.M."/>
            <person name="van West P."/>
        </authorList>
    </citation>
    <scope>NUCLEOTIDE SEQUENCE [LARGE SCALE GENOMIC DNA]</scope>
    <source>
        <strain evidence="9 10">CBS 223.65</strain>
    </source>
</reference>
<evidence type="ECO:0000313" key="10">
    <source>
        <dbReference type="Proteomes" id="UP000030745"/>
    </source>
</evidence>
<evidence type="ECO:0000256" key="4">
    <source>
        <dbReference type="ARBA" id="ARBA00036818"/>
    </source>
</evidence>
<dbReference type="RefSeq" id="XP_012198275.1">
    <property type="nucleotide sequence ID" value="XM_012342885.1"/>
</dbReference>
<evidence type="ECO:0000256" key="2">
    <source>
        <dbReference type="ARBA" id="ARBA00023180"/>
    </source>
</evidence>
<dbReference type="SUPFAM" id="SSF51126">
    <property type="entry name" value="Pectin lyase-like"/>
    <property type="match status" value="1"/>
</dbReference>
<dbReference type="Gene3D" id="2.160.20.10">
    <property type="entry name" value="Single-stranded right-handed beta-helix, Pectin lyase-like"/>
    <property type="match status" value="1"/>
</dbReference>
<keyword evidence="10" id="KW-1185">Reference proteome</keyword>
<dbReference type="STRING" id="695850.A0A067CKU4"/>
<evidence type="ECO:0000256" key="3">
    <source>
        <dbReference type="ARBA" id="ARBA00023239"/>
    </source>
</evidence>
<dbReference type="SMART" id="SM00656">
    <property type="entry name" value="Amb_all"/>
    <property type="match status" value="1"/>
</dbReference>
<sequence length="394" mass="42131">MKLSYLPLALLAIASDLVFGANAPGLAAGVTGGGNATPVYPKNINELKAYLQDAVPRVIVLNKTFDFRNSEGKKSETGCRPDYTRACIDKKNGFKSPDVILQSGGMANTGGCSNGQPTPISYDIAGTKNPLMVRGSKTIRGEGKKGVIIGKGLRLGGDNIILQNIHITNLNPHLVWGGDAIYLNGKEGSQPLQKVWIDHVKVSLVGRQMLTTDGAGSNSITVSNCDFDGHTSWSASCDGHHYWTNIFVSNLKMSFLNNIVHHTSGRAPKFSSSNGKYKLQVHMANNYWYDNAGHSLEVDDAYVLSEGNFWASTKQPNLPEKKGSVMSANNANKGSCKAALGRDCVPDAFVNSGAFVGHSESAVPPMMKGIATAYKPGPAKRLTFSVKNWGVGDL</sequence>
<organism evidence="9 10">
    <name type="scientific">Saprolegnia parasitica (strain CBS 223.65)</name>
    <dbReference type="NCBI Taxonomy" id="695850"/>
    <lineage>
        <taxon>Eukaryota</taxon>
        <taxon>Sar</taxon>
        <taxon>Stramenopiles</taxon>
        <taxon>Oomycota</taxon>
        <taxon>Saprolegniomycetes</taxon>
        <taxon>Saprolegniales</taxon>
        <taxon>Saprolegniaceae</taxon>
        <taxon>Saprolegnia</taxon>
    </lineage>
</organism>
<dbReference type="EMBL" id="KK583199">
    <property type="protein sequence ID" value="KDO31148.1"/>
    <property type="molecule type" value="Genomic_DNA"/>
</dbReference>
<evidence type="ECO:0000259" key="8">
    <source>
        <dbReference type="SMART" id="SM00656"/>
    </source>
</evidence>
<accession>A0A067CKU4</accession>
<dbReference type="InterPro" id="IPR045032">
    <property type="entry name" value="PEL"/>
</dbReference>
<evidence type="ECO:0000313" key="9">
    <source>
        <dbReference type="EMBL" id="KDO31148.1"/>
    </source>
</evidence>
<feature type="signal peptide" evidence="7">
    <location>
        <begin position="1"/>
        <end position="20"/>
    </location>
</feature>
<dbReference type="AlphaFoldDB" id="A0A067CKU4"/>
<keyword evidence="2" id="KW-0325">Glycoprotein</keyword>
<proteinExistence type="predicted"/>
<comment type="catalytic activity">
    <reaction evidence="4">
        <text>Eliminative cleavage of (1-&gt;4)-alpha-D-galacturonan methyl ester to give oligosaccharides with 4-deoxy-6-O-methyl-alpha-D-galact-4-enuronosyl groups at their non-reducing ends.</text>
        <dbReference type="EC" id="4.2.2.10"/>
    </reaction>
</comment>
<protein>
    <recommendedName>
        <fullName evidence="6">pectin lyase</fullName>
        <ecNumber evidence="6">4.2.2.10</ecNumber>
    </recommendedName>
</protein>
<dbReference type="KEGG" id="spar:SPRG_04286"/>
<dbReference type="OMA" id="NIGRQHI"/>
<evidence type="ECO:0000256" key="7">
    <source>
        <dbReference type="SAM" id="SignalP"/>
    </source>
</evidence>
<dbReference type="GO" id="GO:0030570">
    <property type="term" value="F:pectate lyase activity"/>
    <property type="evidence" value="ECO:0007669"/>
    <property type="project" value="InterPro"/>
</dbReference>